<dbReference type="AlphaFoldDB" id="A0A369K2E7"/>
<evidence type="ECO:0000313" key="7">
    <source>
        <dbReference type="Proteomes" id="UP000076154"/>
    </source>
</evidence>
<dbReference type="GO" id="GO:1990130">
    <property type="term" value="C:GATOR1 complex"/>
    <property type="evidence" value="ECO:0007669"/>
    <property type="project" value="TreeGrafter"/>
</dbReference>
<feature type="compositionally biased region" description="Basic and acidic residues" evidence="3">
    <location>
        <begin position="178"/>
        <end position="192"/>
    </location>
</feature>
<evidence type="ECO:0000256" key="1">
    <source>
        <dbReference type="ARBA" id="ARBA00010546"/>
    </source>
</evidence>
<reference evidence="6" key="1">
    <citation type="submission" date="2018-04" db="EMBL/GenBank/DDBJ databases">
        <title>Whole genome sequencing of Hypsizygus marmoreus.</title>
        <authorList>
            <person name="Choi I.-G."/>
            <person name="Min B."/>
            <person name="Kim J.-G."/>
            <person name="Kim S."/>
            <person name="Oh Y.-L."/>
            <person name="Kong W.-S."/>
            <person name="Park H."/>
            <person name="Jeong J."/>
            <person name="Song E.-S."/>
        </authorList>
    </citation>
    <scope>NUCLEOTIDE SEQUENCE [LARGE SCALE GENOMIC DNA]</scope>
    <source>
        <strain evidence="6">51987-8</strain>
    </source>
</reference>
<feature type="compositionally biased region" description="Polar residues" evidence="3">
    <location>
        <begin position="93"/>
        <end position="111"/>
    </location>
</feature>
<dbReference type="GO" id="GO:0005774">
    <property type="term" value="C:vacuolar membrane"/>
    <property type="evidence" value="ECO:0007669"/>
    <property type="project" value="UniProtKB-SubCell"/>
</dbReference>
<feature type="compositionally biased region" description="Basic and acidic residues" evidence="3">
    <location>
        <begin position="640"/>
        <end position="666"/>
    </location>
</feature>
<dbReference type="EMBL" id="LUEZ02000040">
    <property type="protein sequence ID" value="RDB26023.1"/>
    <property type="molecule type" value="Genomic_DNA"/>
</dbReference>
<dbReference type="GO" id="GO:0034198">
    <property type="term" value="P:cellular response to amino acid starvation"/>
    <property type="evidence" value="ECO:0007669"/>
    <property type="project" value="TreeGrafter"/>
</dbReference>
<dbReference type="FunCoup" id="A0A369K2E7">
    <property type="interactions" value="106"/>
</dbReference>
<keyword evidence="2" id="KW-0469">Meiosis</keyword>
<feature type="region of interest" description="Disordered" evidence="3">
    <location>
        <begin position="90"/>
        <end position="114"/>
    </location>
</feature>
<evidence type="ECO:0000256" key="2">
    <source>
        <dbReference type="RuleBase" id="RU368069"/>
    </source>
</evidence>
<evidence type="ECO:0000256" key="3">
    <source>
        <dbReference type="SAM" id="MobiDB-lite"/>
    </source>
</evidence>
<name>A0A369K2E7_HYPMA</name>
<feature type="compositionally biased region" description="Acidic residues" evidence="3">
    <location>
        <begin position="667"/>
        <end position="678"/>
    </location>
</feature>
<dbReference type="InterPro" id="IPR005365">
    <property type="entry name" value="Npr3"/>
</dbReference>
<sequence length="783" mass="88469">MAETLLAILLVTTSAKGSSLVYRWPPLPSSAPRLSRSRPAEDTYCASQLDNPYRASHFLDAAAEAIPRFPKPTPDTDVDYMWRRPDTLRDRSLSFSPPTSHPASGRNSPSKGSRFDTERSHLLYNYDHLFGYTAEFLASLLCPKTAMCHQKFELLVDNLAFIGHPVCAESGGSWRFKPEKVKAGPRGRESRNGHSPQSMDRPLASPDDRASSFDKAASQGWLNTFHFVMVLDIPDPSSSASGNVSKYFDIIYEQIAFTVTAVLFQEQVLSNYVEMECDILGSLKDSCISKGEAFSSFALQALEVSSIAPAMKSLYEAIKASCMAYITIHNLPLEIQLPPYLDVLLHSEAENEADFVRHPDDDEAQTWGPEMSIGWKVPRLAPWKSLLLLDGHNGLDPSMNLRGSHVNPEDRTLVEGLIRFLETASVTLSLADMASLLDWDLESQVLPTVRWLVQHRRAKVVDIVHAGLKTVFTLPPKFEVPMPTKSQKRLAQLTAEFEKQFSHPSVPSLPEILATISSSGSKQTENHFFASVVRNKDLIPMYHDVVLWMLKRDMLITLHLRIRIVATRRLKIRVRIEREKALAKKAGLKDQLRSSLRQELEAEGDDNDEWDLSPPSGTIWLALSPKSARRHSRRTSNESSQREEVQLFKGGHESGKHDGTEKRTTDEDGSDEPDDADSGWDTAEDHLRPSMISDPGRATPMQRRWLAAMSDGKEPQIAKRFQLINQYFDGKRTDDEILYRAEISRKQLREVLHHYEEYVNTIFLSLVRHTNNRYQLQTFLHPS</sequence>
<proteinExistence type="inferred from homology"/>
<protein>
    <recommendedName>
        <fullName evidence="2">Nitrogen permease regulator 3</fullName>
    </recommendedName>
    <alternativeName>
        <fullName evidence="2">Required for meiotic nuclear division protein 11</fullName>
    </alternativeName>
</protein>
<comment type="caution">
    <text evidence="6">The sequence shown here is derived from an EMBL/GenBank/DDBJ whole genome shotgun (WGS) entry which is preliminary data.</text>
</comment>
<comment type="subcellular location">
    <subcellularLocation>
        <location evidence="2">Vacuole membrane</location>
        <topology evidence="2">Peripheral membrane protein</topology>
    </subcellularLocation>
</comment>
<dbReference type="PANTHER" id="PTHR13153">
    <property type="entry name" value="CGTHBA PROTEIN -14 GENE PROTEIN"/>
    <property type="match status" value="1"/>
</dbReference>
<dbReference type="STRING" id="39966.A0A369K2E7"/>
<feature type="region of interest" description="Disordered" evidence="3">
    <location>
        <begin position="178"/>
        <end position="212"/>
    </location>
</feature>
<comment type="similarity">
    <text evidence="1 2">Belongs to the NPR3 family.</text>
</comment>
<dbReference type="InterPro" id="IPR056603">
    <property type="entry name" value="HTH_NPRL3"/>
</dbReference>
<organism evidence="6 7">
    <name type="scientific">Hypsizygus marmoreus</name>
    <name type="common">White beech mushroom</name>
    <name type="synonym">Agaricus marmoreus</name>
    <dbReference type="NCBI Taxonomy" id="39966"/>
    <lineage>
        <taxon>Eukaryota</taxon>
        <taxon>Fungi</taxon>
        <taxon>Dikarya</taxon>
        <taxon>Basidiomycota</taxon>
        <taxon>Agaricomycotina</taxon>
        <taxon>Agaricomycetes</taxon>
        <taxon>Agaricomycetidae</taxon>
        <taxon>Agaricales</taxon>
        <taxon>Tricholomatineae</taxon>
        <taxon>Lyophyllaceae</taxon>
        <taxon>Hypsizygus</taxon>
    </lineage>
</organism>
<dbReference type="OrthoDB" id="18648at2759"/>
<dbReference type="Proteomes" id="UP000076154">
    <property type="component" value="Unassembled WGS sequence"/>
</dbReference>
<feature type="domain" description="GATOR1 complex protein NPRL3 C-terminal HTH" evidence="5">
    <location>
        <begin position="699"/>
        <end position="759"/>
    </location>
</feature>
<feature type="signal peptide" evidence="4">
    <location>
        <begin position="1"/>
        <end position="17"/>
    </location>
</feature>
<dbReference type="GO" id="GO:0010508">
    <property type="term" value="P:positive regulation of autophagy"/>
    <property type="evidence" value="ECO:0007669"/>
    <property type="project" value="TreeGrafter"/>
</dbReference>
<feature type="chain" id="PRO_5016678411" description="Nitrogen permease regulator 3" evidence="4">
    <location>
        <begin position="18"/>
        <end position="783"/>
    </location>
</feature>
<keyword evidence="2 4" id="KW-0732">Signal</keyword>
<dbReference type="Pfam" id="PF24064">
    <property type="entry name" value="HTH_NPRL3"/>
    <property type="match status" value="1"/>
</dbReference>
<keyword evidence="7" id="KW-1185">Reference proteome</keyword>
<evidence type="ECO:0000256" key="4">
    <source>
        <dbReference type="SAM" id="SignalP"/>
    </source>
</evidence>
<dbReference type="Pfam" id="PF03666">
    <property type="entry name" value="NPR3"/>
    <property type="match status" value="1"/>
</dbReference>
<dbReference type="GO" id="GO:0051321">
    <property type="term" value="P:meiotic cell cycle"/>
    <property type="evidence" value="ECO:0007669"/>
    <property type="project" value="UniProtKB-UniRule"/>
</dbReference>
<gene>
    <name evidence="6" type="primary">NPR3</name>
    <name evidence="6" type="ORF">Hypma_006916</name>
</gene>
<evidence type="ECO:0000259" key="5">
    <source>
        <dbReference type="Pfam" id="PF24064"/>
    </source>
</evidence>
<dbReference type="PANTHER" id="PTHR13153:SF5">
    <property type="entry name" value="GATOR COMPLEX PROTEIN NPRL3"/>
    <property type="match status" value="1"/>
</dbReference>
<dbReference type="GO" id="GO:1904262">
    <property type="term" value="P:negative regulation of TORC1 signaling"/>
    <property type="evidence" value="ECO:0007669"/>
    <property type="project" value="TreeGrafter"/>
</dbReference>
<comment type="function">
    <text evidence="2">Mediates inactivation of the TORC1 complex in response to amino acid starvation. Required for meiotic nuclear division.</text>
</comment>
<dbReference type="InParanoid" id="A0A369K2E7"/>
<feature type="region of interest" description="Disordered" evidence="3">
    <location>
        <begin position="621"/>
        <end position="698"/>
    </location>
</feature>
<accession>A0A369K2E7</accession>
<evidence type="ECO:0000313" key="6">
    <source>
        <dbReference type="EMBL" id="RDB26023.1"/>
    </source>
</evidence>
<dbReference type="GO" id="GO:0038202">
    <property type="term" value="P:TORC1 signaling"/>
    <property type="evidence" value="ECO:0007669"/>
    <property type="project" value="TreeGrafter"/>
</dbReference>